<dbReference type="Gene3D" id="2.40.50.140">
    <property type="entry name" value="Nucleic acid-binding proteins"/>
    <property type="match status" value="1"/>
</dbReference>
<dbReference type="GO" id="GO:0004825">
    <property type="term" value="F:methionine-tRNA ligase activity"/>
    <property type="evidence" value="ECO:0007669"/>
    <property type="project" value="UniProtKB-EC"/>
</dbReference>
<evidence type="ECO:0000256" key="13">
    <source>
        <dbReference type="ARBA" id="ARBA00023146"/>
    </source>
</evidence>
<keyword evidence="13" id="KW-0030">Aminoacyl-tRNA synthetase</keyword>
<accession>A0A1G2N7A9</accession>
<keyword evidence="12" id="KW-0648">Protein biosynthesis</keyword>
<evidence type="ECO:0000256" key="15">
    <source>
        <dbReference type="ARBA" id="ARBA00047364"/>
    </source>
</evidence>
<keyword evidence="7 16" id="KW-0820">tRNA-binding</keyword>
<keyword evidence="10" id="KW-0067">ATP-binding</keyword>
<dbReference type="EC" id="6.1.1.10" evidence="4"/>
<proteinExistence type="predicted"/>
<comment type="function">
    <text evidence="1">Is required not only for elongation of protein synthesis but also for the initiation of all mRNA translation through initiator tRNA(fMet) aminoacylation.</text>
</comment>
<evidence type="ECO:0000256" key="14">
    <source>
        <dbReference type="ARBA" id="ARBA00030904"/>
    </source>
</evidence>
<evidence type="ECO:0000313" key="18">
    <source>
        <dbReference type="EMBL" id="OHA32008.1"/>
    </source>
</evidence>
<dbReference type="Pfam" id="PF01588">
    <property type="entry name" value="tRNA_bind"/>
    <property type="match status" value="1"/>
</dbReference>
<evidence type="ECO:0000313" key="19">
    <source>
        <dbReference type="Proteomes" id="UP000176221"/>
    </source>
</evidence>
<evidence type="ECO:0000256" key="10">
    <source>
        <dbReference type="ARBA" id="ARBA00022840"/>
    </source>
</evidence>
<reference evidence="18 19" key="1">
    <citation type="journal article" date="2016" name="Nat. Commun.">
        <title>Thousands of microbial genomes shed light on interconnected biogeochemical processes in an aquifer system.</title>
        <authorList>
            <person name="Anantharaman K."/>
            <person name="Brown C.T."/>
            <person name="Hug L.A."/>
            <person name="Sharon I."/>
            <person name="Castelle C.J."/>
            <person name="Probst A.J."/>
            <person name="Thomas B.C."/>
            <person name="Singh A."/>
            <person name="Wilkins M.J."/>
            <person name="Karaoz U."/>
            <person name="Brodie E.L."/>
            <person name="Williams K.H."/>
            <person name="Hubbard S.S."/>
            <person name="Banfield J.F."/>
        </authorList>
    </citation>
    <scope>NUCLEOTIDE SEQUENCE [LARGE SCALE GENOMIC DNA]</scope>
</reference>
<evidence type="ECO:0000256" key="7">
    <source>
        <dbReference type="ARBA" id="ARBA00022555"/>
    </source>
</evidence>
<keyword evidence="8" id="KW-0436">Ligase</keyword>
<dbReference type="AlphaFoldDB" id="A0A1G2N7A9"/>
<dbReference type="GO" id="GO:0000049">
    <property type="term" value="F:tRNA binding"/>
    <property type="evidence" value="ECO:0007669"/>
    <property type="project" value="UniProtKB-UniRule"/>
</dbReference>
<dbReference type="Proteomes" id="UP000176221">
    <property type="component" value="Unassembled WGS sequence"/>
</dbReference>
<evidence type="ECO:0000256" key="8">
    <source>
        <dbReference type="ARBA" id="ARBA00022598"/>
    </source>
</evidence>
<dbReference type="PROSITE" id="PS50886">
    <property type="entry name" value="TRBD"/>
    <property type="match status" value="1"/>
</dbReference>
<dbReference type="GO" id="GO:0005737">
    <property type="term" value="C:cytoplasm"/>
    <property type="evidence" value="ECO:0007669"/>
    <property type="project" value="UniProtKB-SubCell"/>
</dbReference>
<dbReference type="STRING" id="1802319.A2928_00240"/>
<evidence type="ECO:0000256" key="3">
    <source>
        <dbReference type="ARBA" id="ARBA00011738"/>
    </source>
</evidence>
<dbReference type="SUPFAM" id="SSF50249">
    <property type="entry name" value="Nucleic acid-binding proteins"/>
    <property type="match status" value="1"/>
</dbReference>
<evidence type="ECO:0000256" key="1">
    <source>
        <dbReference type="ARBA" id="ARBA00003314"/>
    </source>
</evidence>
<evidence type="ECO:0000256" key="12">
    <source>
        <dbReference type="ARBA" id="ARBA00022917"/>
    </source>
</evidence>
<evidence type="ECO:0000256" key="6">
    <source>
        <dbReference type="ARBA" id="ARBA00022490"/>
    </source>
</evidence>
<evidence type="ECO:0000256" key="16">
    <source>
        <dbReference type="PROSITE-ProRule" id="PRU00209"/>
    </source>
</evidence>
<comment type="caution">
    <text evidence="18">The sequence shown here is derived from an EMBL/GenBank/DDBJ whole genome shotgun (WGS) entry which is preliminary data.</text>
</comment>
<dbReference type="EMBL" id="MHRX01000056">
    <property type="protein sequence ID" value="OHA32008.1"/>
    <property type="molecule type" value="Genomic_DNA"/>
</dbReference>
<comment type="subcellular location">
    <subcellularLocation>
        <location evidence="2">Cytoplasm</location>
    </subcellularLocation>
</comment>
<keyword evidence="6" id="KW-0963">Cytoplasm</keyword>
<comment type="catalytic activity">
    <reaction evidence="15">
        <text>tRNA(Met) + L-methionine + ATP = L-methionyl-tRNA(Met) + AMP + diphosphate</text>
        <dbReference type="Rhea" id="RHEA:13481"/>
        <dbReference type="Rhea" id="RHEA-COMP:9667"/>
        <dbReference type="Rhea" id="RHEA-COMP:9698"/>
        <dbReference type="ChEBI" id="CHEBI:30616"/>
        <dbReference type="ChEBI" id="CHEBI:33019"/>
        <dbReference type="ChEBI" id="CHEBI:57844"/>
        <dbReference type="ChEBI" id="CHEBI:78442"/>
        <dbReference type="ChEBI" id="CHEBI:78530"/>
        <dbReference type="ChEBI" id="CHEBI:456215"/>
        <dbReference type="EC" id="6.1.1.10"/>
    </reaction>
</comment>
<keyword evidence="9" id="KW-0547">Nucleotide-binding</keyword>
<evidence type="ECO:0000256" key="9">
    <source>
        <dbReference type="ARBA" id="ARBA00022741"/>
    </source>
</evidence>
<sequence length="108" mass="11671">MTYDDFKKVEMKVGEIISAEKVEKSEKLLKLSVNFGEVANRQVISGIAAAYPDRSVLVGKKFIFVTNLEPRSIMGLESQAMILASKNEAGLSLVAPVNPEAKSGDILG</sequence>
<dbReference type="PANTHER" id="PTHR11586">
    <property type="entry name" value="TRNA-AMINOACYLATION COFACTOR ARC1 FAMILY MEMBER"/>
    <property type="match status" value="1"/>
</dbReference>
<evidence type="ECO:0000256" key="4">
    <source>
        <dbReference type="ARBA" id="ARBA00012838"/>
    </source>
</evidence>
<dbReference type="InterPro" id="IPR051270">
    <property type="entry name" value="Tyrosine-tRNA_ligase_regulator"/>
</dbReference>
<name>A0A1G2N7A9_9BACT</name>
<dbReference type="GO" id="GO:0006412">
    <property type="term" value="P:translation"/>
    <property type="evidence" value="ECO:0007669"/>
    <property type="project" value="UniProtKB-KW"/>
</dbReference>
<organism evidence="18 19">
    <name type="scientific">Candidatus Taylorbacteria bacterium RIFCSPLOWO2_01_FULL_45_15b</name>
    <dbReference type="NCBI Taxonomy" id="1802319"/>
    <lineage>
        <taxon>Bacteria</taxon>
        <taxon>Candidatus Tayloriibacteriota</taxon>
    </lineage>
</organism>
<evidence type="ECO:0000256" key="2">
    <source>
        <dbReference type="ARBA" id="ARBA00004496"/>
    </source>
</evidence>
<gene>
    <name evidence="18" type="ORF">A2928_00240</name>
</gene>
<protein>
    <recommendedName>
        <fullName evidence="5">Methionine--tRNA ligase</fullName>
        <ecNumber evidence="4">6.1.1.10</ecNumber>
    </recommendedName>
    <alternativeName>
        <fullName evidence="14">Methionyl-tRNA synthetase</fullName>
    </alternativeName>
</protein>
<dbReference type="PANTHER" id="PTHR11586:SF37">
    <property type="entry name" value="TRNA-BINDING DOMAIN-CONTAINING PROTEIN"/>
    <property type="match status" value="1"/>
</dbReference>
<keyword evidence="11 16" id="KW-0694">RNA-binding</keyword>
<dbReference type="InterPro" id="IPR002547">
    <property type="entry name" value="tRNA-bd_dom"/>
</dbReference>
<comment type="subunit">
    <text evidence="3">Homodimer.</text>
</comment>
<evidence type="ECO:0000259" key="17">
    <source>
        <dbReference type="PROSITE" id="PS50886"/>
    </source>
</evidence>
<evidence type="ECO:0000256" key="11">
    <source>
        <dbReference type="ARBA" id="ARBA00022884"/>
    </source>
</evidence>
<dbReference type="InterPro" id="IPR012340">
    <property type="entry name" value="NA-bd_OB-fold"/>
</dbReference>
<dbReference type="GO" id="GO:0005524">
    <property type="term" value="F:ATP binding"/>
    <property type="evidence" value="ECO:0007669"/>
    <property type="project" value="UniProtKB-KW"/>
</dbReference>
<feature type="domain" description="TRNA-binding" evidence="17">
    <location>
        <begin position="5"/>
        <end position="108"/>
    </location>
</feature>
<evidence type="ECO:0000256" key="5">
    <source>
        <dbReference type="ARBA" id="ARBA00018753"/>
    </source>
</evidence>
<dbReference type="FunFam" id="2.40.50.140:FF:000042">
    <property type="entry name" value="Methionine--tRNA ligase"/>
    <property type="match status" value="1"/>
</dbReference>